<gene>
    <name evidence="2" type="ORF">FA13DRAFT_1740977</name>
</gene>
<sequence>MVVDRIKGQGARCKKPSPQDLRASRTNSAVPLHLTTEEKTECETYSAVNWELGQPTEQAYPSSRWALISKIREYGRNHLGLDFLGPFGDFHPISEILLSAEMLLYEYTSCRAPHLKRITRRIGAVPYTFRVTLFMLPTLCSKLRRPHVAGYEAQLERIIDAFVGDPETQRALRTVLEKASSYRPFRGVPPMQRSTRSPFTSQNGPKSPINQP</sequence>
<dbReference type="AlphaFoldDB" id="A0A4Y7SL44"/>
<protein>
    <submittedName>
        <fullName evidence="2">Uncharacterized protein</fullName>
    </submittedName>
</protein>
<comment type="caution">
    <text evidence="2">The sequence shown here is derived from an EMBL/GenBank/DDBJ whole genome shotgun (WGS) entry which is preliminary data.</text>
</comment>
<evidence type="ECO:0000256" key="1">
    <source>
        <dbReference type="SAM" id="MobiDB-lite"/>
    </source>
</evidence>
<name>A0A4Y7SL44_COPMI</name>
<dbReference type="Proteomes" id="UP000298030">
    <property type="component" value="Unassembled WGS sequence"/>
</dbReference>
<proteinExistence type="predicted"/>
<accession>A0A4Y7SL44</accession>
<evidence type="ECO:0000313" key="3">
    <source>
        <dbReference type="Proteomes" id="UP000298030"/>
    </source>
</evidence>
<evidence type="ECO:0000313" key="2">
    <source>
        <dbReference type="EMBL" id="TEB22451.1"/>
    </source>
</evidence>
<dbReference type="EMBL" id="QPFP01000091">
    <property type="protein sequence ID" value="TEB22451.1"/>
    <property type="molecule type" value="Genomic_DNA"/>
</dbReference>
<organism evidence="2 3">
    <name type="scientific">Coprinellus micaceus</name>
    <name type="common">Glistening ink-cap mushroom</name>
    <name type="synonym">Coprinus micaceus</name>
    <dbReference type="NCBI Taxonomy" id="71717"/>
    <lineage>
        <taxon>Eukaryota</taxon>
        <taxon>Fungi</taxon>
        <taxon>Dikarya</taxon>
        <taxon>Basidiomycota</taxon>
        <taxon>Agaricomycotina</taxon>
        <taxon>Agaricomycetes</taxon>
        <taxon>Agaricomycetidae</taxon>
        <taxon>Agaricales</taxon>
        <taxon>Agaricineae</taxon>
        <taxon>Psathyrellaceae</taxon>
        <taxon>Coprinellus</taxon>
    </lineage>
</organism>
<keyword evidence="3" id="KW-1185">Reference proteome</keyword>
<reference evidence="2 3" key="1">
    <citation type="journal article" date="2019" name="Nat. Ecol. Evol.">
        <title>Megaphylogeny resolves global patterns of mushroom evolution.</title>
        <authorList>
            <person name="Varga T."/>
            <person name="Krizsan K."/>
            <person name="Foldi C."/>
            <person name="Dima B."/>
            <person name="Sanchez-Garcia M."/>
            <person name="Sanchez-Ramirez S."/>
            <person name="Szollosi G.J."/>
            <person name="Szarkandi J.G."/>
            <person name="Papp V."/>
            <person name="Albert L."/>
            <person name="Andreopoulos W."/>
            <person name="Angelini C."/>
            <person name="Antonin V."/>
            <person name="Barry K.W."/>
            <person name="Bougher N.L."/>
            <person name="Buchanan P."/>
            <person name="Buyck B."/>
            <person name="Bense V."/>
            <person name="Catcheside P."/>
            <person name="Chovatia M."/>
            <person name="Cooper J."/>
            <person name="Damon W."/>
            <person name="Desjardin D."/>
            <person name="Finy P."/>
            <person name="Geml J."/>
            <person name="Haridas S."/>
            <person name="Hughes K."/>
            <person name="Justo A."/>
            <person name="Karasinski D."/>
            <person name="Kautmanova I."/>
            <person name="Kiss B."/>
            <person name="Kocsube S."/>
            <person name="Kotiranta H."/>
            <person name="LaButti K.M."/>
            <person name="Lechner B.E."/>
            <person name="Liimatainen K."/>
            <person name="Lipzen A."/>
            <person name="Lukacs Z."/>
            <person name="Mihaltcheva S."/>
            <person name="Morgado L.N."/>
            <person name="Niskanen T."/>
            <person name="Noordeloos M.E."/>
            <person name="Ohm R.A."/>
            <person name="Ortiz-Santana B."/>
            <person name="Ovrebo C."/>
            <person name="Racz N."/>
            <person name="Riley R."/>
            <person name="Savchenko A."/>
            <person name="Shiryaev A."/>
            <person name="Soop K."/>
            <person name="Spirin V."/>
            <person name="Szebenyi C."/>
            <person name="Tomsovsky M."/>
            <person name="Tulloss R.E."/>
            <person name="Uehling J."/>
            <person name="Grigoriev I.V."/>
            <person name="Vagvolgyi C."/>
            <person name="Papp T."/>
            <person name="Martin F.M."/>
            <person name="Miettinen O."/>
            <person name="Hibbett D.S."/>
            <person name="Nagy L.G."/>
        </authorList>
    </citation>
    <scope>NUCLEOTIDE SEQUENCE [LARGE SCALE GENOMIC DNA]</scope>
    <source>
        <strain evidence="2 3">FP101781</strain>
    </source>
</reference>
<feature type="compositionally biased region" description="Polar residues" evidence="1">
    <location>
        <begin position="192"/>
        <end position="212"/>
    </location>
</feature>
<feature type="region of interest" description="Disordered" evidence="1">
    <location>
        <begin position="184"/>
        <end position="212"/>
    </location>
</feature>